<evidence type="ECO:0000256" key="3">
    <source>
        <dbReference type="ARBA" id="ARBA00022679"/>
    </source>
</evidence>
<dbReference type="UniPathway" id="UPA00655">
    <property type="reaction ID" value="UER00711"/>
</dbReference>
<reference evidence="12" key="1">
    <citation type="submission" date="2020-08" db="EMBL/GenBank/DDBJ databases">
        <title>Genome public.</title>
        <authorList>
            <person name="Liu C."/>
            <person name="Sun Q."/>
        </authorList>
    </citation>
    <scope>NUCLEOTIDE SEQUENCE</scope>
    <source>
        <strain evidence="12">NSJ-51</strain>
    </source>
</reference>
<organism evidence="12 13">
    <name type="scientific">Lawsonibacter hominis</name>
    <dbReference type="NCBI Taxonomy" id="2763053"/>
    <lineage>
        <taxon>Bacteria</taxon>
        <taxon>Bacillati</taxon>
        <taxon>Bacillota</taxon>
        <taxon>Clostridia</taxon>
        <taxon>Eubacteriales</taxon>
        <taxon>Oscillospiraceae</taxon>
        <taxon>Lawsonibacter</taxon>
    </lineage>
</organism>
<dbReference type="NCBIfam" id="NF004344">
    <property type="entry name" value="PRK05724.1"/>
    <property type="match status" value="1"/>
</dbReference>
<keyword evidence="4 10" id="KW-0547">Nucleotide-binding</keyword>
<evidence type="ECO:0000256" key="7">
    <source>
        <dbReference type="ARBA" id="ARBA00023098"/>
    </source>
</evidence>
<evidence type="ECO:0000313" key="12">
    <source>
        <dbReference type="EMBL" id="MBC5733588.1"/>
    </source>
</evidence>
<dbReference type="RefSeq" id="WP_186907483.1">
    <property type="nucleotide sequence ID" value="NZ_JACOPP010000008.1"/>
</dbReference>
<dbReference type="InterPro" id="IPR011763">
    <property type="entry name" value="COA_CT_C"/>
</dbReference>
<keyword evidence="7 10" id="KW-0443">Lipid metabolism</keyword>
<dbReference type="GO" id="GO:0016743">
    <property type="term" value="F:carboxyl- or carbamoyltransferase activity"/>
    <property type="evidence" value="ECO:0007669"/>
    <property type="project" value="UniProtKB-UniRule"/>
</dbReference>
<sequence>MADKTPAQRVALARHAGRPGTADYIAALFTDFFECRGDRQCREDASILGGVALYHGRPVTVVGHRKGRDLSENLKCNFGMPGPEGYRKAQRLFRQAEKFGRPVITFVDTPGAYPGLEAEARGQGEAIASCLSLLSTLEVPVLCVITGEGGSGGALALAVANRVLMLENAVYSVLSPEGFASILWKDAGRSGEAAEVMKLTAADLLSLGVIHEILPEPEGGAHLDPAAAFATVDRALSRHLRQVEREGHFAARRYETFRRIGS</sequence>
<evidence type="ECO:0000256" key="1">
    <source>
        <dbReference type="ARBA" id="ARBA00004956"/>
    </source>
</evidence>
<dbReference type="NCBIfam" id="NF041504">
    <property type="entry name" value="AccA_sub"/>
    <property type="match status" value="1"/>
</dbReference>
<dbReference type="SUPFAM" id="SSF52096">
    <property type="entry name" value="ClpP/crotonase"/>
    <property type="match status" value="1"/>
</dbReference>
<name>A0A8J6J4E3_9FIRM</name>
<keyword evidence="6 10" id="KW-0067">ATP-binding</keyword>
<keyword evidence="12" id="KW-0436">Ligase</keyword>
<comment type="similarity">
    <text evidence="10">Belongs to the AccA family.</text>
</comment>
<keyword evidence="5 10" id="KW-0276">Fatty acid metabolism</keyword>
<dbReference type="PANTHER" id="PTHR42853:SF3">
    <property type="entry name" value="ACETYL-COENZYME A CARBOXYLASE CARBOXYL TRANSFERASE SUBUNIT ALPHA, CHLOROPLASTIC"/>
    <property type="match status" value="1"/>
</dbReference>
<keyword evidence="8 10" id="KW-0275">Fatty acid biosynthesis</keyword>
<dbReference type="GO" id="GO:0005524">
    <property type="term" value="F:ATP binding"/>
    <property type="evidence" value="ECO:0007669"/>
    <property type="project" value="UniProtKB-KW"/>
</dbReference>
<proteinExistence type="inferred from homology"/>
<keyword evidence="3 10" id="KW-0808">Transferase</keyword>
<evidence type="ECO:0000256" key="8">
    <source>
        <dbReference type="ARBA" id="ARBA00023160"/>
    </source>
</evidence>
<dbReference type="PANTHER" id="PTHR42853">
    <property type="entry name" value="ACETYL-COENZYME A CARBOXYLASE CARBOXYL TRANSFERASE SUBUNIT ALPHA"/>
    <property type="match status" value="1"/>
</dbReference>
<dbReference type="PRINTS" id="PR01069">
    <property type="entry name" value="ACCCTRFRASEA"/>
</dbReference>
<evidence type="ECO:0000313" key="13">
    <source>
        <dbReference type="Proteomes" id="UP000661435"/>
    </source>
</evidence>
<keyword evidence="2 10" id="KW-0444">Lipid biosynthesis</keyword>
<evidence type="ECO:0000259" key="11">
    <source>
        <dbReference type="PROSITE" id="PS50989"/>
    </source>
</evidence>
<keyword evidence="10" id="KW-0963">Cytoplasm</keyword>
<evidence type="ECO:0000256" key="4">
    <source>
        <dbReference type="ARBA" id="ARBA00022741"/>
    </source>
</evidence>
<gene>
    <name evidence="10" type="primary">accA</name>
    <name evidence="12" type="ORF">H8S57_07580</name>
</gene>
<dbReference type="PROSITE" id="PS50989">
    <property type="entry name" value="COA_CT_CTER"/>
    <property type="match status" value="1"/>
</dbReference>
<dbReference type="NCBIfam" id="TIGR00513">
    <property type="entry name" value="accA"/>
    <property type="match status" value="1"/>
</dbReference>
<evidence type="ECO:0000256" key="6">
    <source>
        <dbReference type="ARBA" id="ARBA00022840"/>
    </source>
</evidence>
<comment type="pathway">
    <text evidence="1 10">Lipid metabolism; malonyl-CoA biosynthesis; malonyl-CoA from acetyl-CoA: step 1/1.</text>
</comment>
<protein>
    <recommendedName>
        <fullName evidence="10">Acetyl-coenzyme A carboxylase carboxyl transferase subunit alpha</fullName>
        <shortName evidence="10">ACCase subunit alpha</shortName>
        <shortName evidence="10">Acetyl-CoA carboxylase carboxyltransferase subunit alpha</shortName>
        <ecNumber evidence="10">2.1.3.15</ecNumber>
    </recommendedName>
</protein>
<accession>A0A8J6J4E3</accession>
<comment type="subcellular location">
    <subcellularLocation>
        <location evidence="10">Cytoplasm</location>
    </subcellularLocation>
</comment>
<dbReference type="GO" id="GO:0003989">
    <property type="term" value="F:acetyl-CoA carboxylase activity"/>
    <property type="evidence" value="ECO:0007669"/>
    <property type="project" value="InterPro"/>
</dbReference>
<comment type="catalytic activity">
    <reaction evidence="9 10">
        <text>N(6)-carboxybiotinyl-L-lysyl-[protein] + acetyl-CoA = N(6)-biotinyl-L-lysyl-[protein] + malonyl-CoA</text>
        <dbReference type="Rhea" id="RHEA:54728"/>
        <dbReference type="Rhea" id="RHEA-COMP:10505"/>
        <dbReference type="Rhea" id="RHEA-COMP:10506"/>
        <dbReference type="ChEBI" id="CHEBI:57288"/>
        <dbReference type="ChEBI" id="CHEBI:57384"/>
        <dbReference type="ChEBI" id="CHEBI:83144"/>
        <dbReference type="ChEBI" id="CHEBI:83145"/>
        <dbReference type="EC" id="2.1.3.15"/>
    </reaction>
</comment>
<dbReference type="GO" id="GO:0009317">
    <property type="term" value="C:acetyl-CoA carboxylase complex"/>
    <property type="evidence" value="ECO:0007669"/>
    <property type="project" value="InterPro"/>
</dbReference>
<dbReference type="AlphaFoldDB" id="A0A8J6J4E3"/>
<dbReference type="Pfam" id="PF03255">
    <property type="entry name" value="ACCA"/>
    <property type="match status" value="1"/>
</dbReference>
<comment type="caution">
    <text evidence="12">The sequence shown here is derived from an EMBL/GenBank/DDBJ whole genome shotgun (WGS) entry which is preliminary data.</text>
</comment>
<dbReference type="GO" id="GO:2001295">
    <property type="term" value="P:malonyl-CoA biosynthetic process"/>
    <property type="evidence" value="ECO:0007669"/>
    <property type="project" value="UniProtKB-UniRule"/>
</dbReference>
<dbReference type="Gene3D" id="3.90.226.10">
    <property type="entry name" value="2-enoyl-CoA Hydratase, Chain A, domain 1"/>
    <property type="match status" value="1"/>
</dbReference>
<comment type="subunit">
    <text evidence="10">Acetyl-CoA carboxylase is a heterohexamer composed of biotin carboxyl carrier protein (AccB), biotin carboxylase (AccC) and two subunits each of ACCase subunit alpha (AccA) and ACCase subunit beta (AccD).</text>
</comment>
<feature type="domain" description="CoA carboxyltransferase C-terminal" evidence="11">
    <location>
        <begin position="1"/>
        <end position="242"/>
    </location>
</feature>
<dbReference type="Proteomes" id="UP000661435">
    <property type="component" value="Unassembled WGS sequence"/>
</dbReference>
<dbReference type="HAMAP" id="MF_00823">
    <property type="entry name" value="AcetylCoA_CT_alpha"/>
    <property type="match status" value="1"/>
</dbReference>
<dbReference type="EC" id="2.1.3.15" evidence="10"/>
<dbReference type="InterPro" id="IPR001095">
    <property type="entry name" value="Acetyl_CoA_COase_a_su"/>
</dbReference>
<evidence type="ECO:0000256" key="9">
    <source>
        <dbReference type="ARBA" id="ARBA00049152"/>
    </source>
</evidence>
<evidence type="ECO:0000256" key="2">
    <source>
        <dbReference type="ARBA" id="ARBA00022516"/>
    </source>
</evidence>
<evidence type="ECO:0000256" key="10">
    <source>
        <dbReference type="HAMAP-Rule" id="MF_00823"/>
    </source>
</evidence>
<comment type="function">
    <text evidence="10">Component of the acetyl coenzyme A carboxylase (ACC) complex. First, biotin carboxylase catalyzes the carboxylation of biotin on its carrier protein (BCCP) and then the CO(2) group is transferred by the carboxyltransferase to acetyl-CoA to form malonyl-CoA.</text>
</comment>
<evidence type="ECO:0000256" key="5">
    <source>
        <dbReference type="ARBA" id="ARBA00022832"/>
    </source>
</evidence>
<dbReference type="GO" id="GO:0006633">
    <property type="term" value="P:fatty acid biosynthetic process"/>
    <property type="evidence" value="ECO:0007669"/>
    <property type="project" value="UniProtKB-KW"/>
</dbReference>
<dbReference type="EMBL" id="JACOPP010000008">
    <property type="protein sequence ID" value="MBC5733588.1"/>
    <property type="molecule type" value="Genomic_DNA"/>
</dbReference>
<keyword evidence="13" id="KW-1185">Reference proteome</keyword>
<dbReference type="InterPro" id="IPR029045">
    <property type="entry name" value="ClpP/crotonase-like_dom_sf"/>
</dbReference>